<dbReference type="InterPro" id="IPR012337">
    <property type="entry name" value="RNaseH-like_sf"/>
</dbReference>
<organism evidence="3 4">
    <name type="scientific">Strongyloides venezuelensis</name>
    <name type="common">Threadworm</name>
    <dbReference type="NCBI Taxonomy" id="75913"/>
    <lineage>
        <taxon>Eukaryota</taxon>
        <taxon>Metazoa</taxon>
        <taxon>Ecdysozoa</taxon>
        <taxon>Nematoda</taxon>
        <taxon>Chromadorea</taxon>
        <taxon>Rhabditida</taxon>
        <taxon>Tylenchina</taxon>
        <taxon>Panagrolaimomorpha</taxon>
        <taxon>Strongyloidoidea</taxon>
        <taxon>Strongyloididae</taxon>
        <taxon>Strongyloides</taxon>
    </lineage>
</organism>
<reference evidence="4" key="2">
    <citation type="submission" date="2015-08" db="UniProtKB">
        <authorList>
            <consortium name="WormBaseParasite"/>
        </authorList>
    </citation>
    <scope>IDENTIFICATION</scope>
</reference>
<name>A0A0K0FC97_STRVS</name>
<dbReference type="Proteomes" id="UP000035680">
    <property type="component" value="Unassembled WGS sequence"/>
</dbReference>
<protein>
    <recommendedName>
        <fullName evidence="1">RNA-directed DNA polymerase</fullName>
        <ecNumber evidence="1">2.7.7.49</ecNumber>
    </recommendedName>
</protein>
<dbReference type="PROSITE" id="PS50994">
    <property type="entry name" value="INTEGRASE"/>
    <property type="match status" value="1"/>
</dbReference>
<dbReference type="Gene3D" id="1.10.340.70">
    <property type="match status" value="1"/>
</dbReference>
<dbReference type="PANTHER" id="PTHR37984:SF5">
    <property type="entry name" value="PROTEIN NYNRIN-LIKE"/>
    <property type="match status" value="1"/>
</dbReference>
<dbReference type="GO" id="GO:0003676">
    <property type="term" value="F:nucleic acid binding"/>
    <property type="evidence" value="ECO:0007669"/>
    <property type="project" value="InterPro"/>
</dbReference>
<dbReference type="STRING" id="75913.A0A0K0FC97"/>
<evidence type="ECO:0000259" key="2">
    <source>
        <dbReference type="PROSITE" id="PS50994"/>
    </source>
</evidence>
<dbReference type="InterPro" id="IPR041588">
    <property type="entry name" value="Integrase_H2C2"/>
</dbReference>
<proteinExistence type="predicted"/>
<accession>A0A0K0FC97</accession>
<dbReference type="GO" id="GO:0015074">
    <property type="term" value="P:DNA integration"/>
    <property type="evidence" value="ECO:0007669"/>
    <property type="project" value="InterPro"/>
</dbReference>
<evidence type="ECO:0000313" key="4">
    <source>
        <dbReference type="WBParaSite" id="SVE_0646100.1"/>
    </source>
</evidence>
<evidence type="ECO:0000256" key="1">
    <source>
        <dbReference type="ARBA" id="ARBA00012493"/>
    </source>
</evidence>
<feature type="domain" description="Integrase catalytic" evidence="2">
    <location>
        <begin position="82"/>
        <end position="239"/>
    </location>
</feature>
<keyword evidence="3" id="KW-1185">Reference proteome</keyword>
<reference evidence="3" key="1">
    <citation type="submission" date="2014-07" db="EMBL/GenBank/DDBJ databases">
        <authorList>
            <person name="Martin A.A"/>
            <person name="De Silva N."/>
        </authorList>
    </citation>
    <scope>NUCLEOTIDE SEQUENCE</scope>
</reference>
<dbReference type="EC" id="2.7.7.49" evidence="1"/>
<dbReference type="GO" id="GO:0003964">
    <property type="term" value="F:RNA-directed DNA polymerase activity"/>
    <property type="evidence" value="ECO:0007669"/>
    <property type="project" value="UniProtKB-EC"/>
</dbReference>
<dbReference type="PANTHER" id="PTHR37984">
    <property type="entry name" value="PROTEIN CBG26694"/>
    <property type="match status" value="1"/>
</dbReference>
<sequence length="298" mass="34838">MYISNELLYIGDRRLLPDQLKEHIVKMLHKTHMDARLIKQKARKKMYWIGINKDLEKAAKNSIECSRYESLPNKSDPILLEEPKEPFSRVHFDIDQFYESNTEFICATDSKTGYVDAKILKSKKSCDVIKFLQKIGKTFGKFDVIVADQGRYFTSNEFATYINSKKTQLLFCGTARHEANGLAESTVKILKECARKMLFHKKSTLYERKNIRYETLQTLNTIPKGTKPERPYLLIFTHNIDKLIKTKLDTDKNSKFEIDKIFKFKLPFVKEYKIGVISEPIGNSTYVITSNNRQYHLH</sequence>
<dbReference type="Pfam" id="PF17921">
    <property type="entry name" value="Integrase_H2C2"/>
    <property type="match status" value="1"/>
</dbReference>
<dbReference type="WBParaSite" id="SVE_0646100.1">
    <property type="protein sequence ID" value="SVE_0646100.1"/>
    <property type="gene ID" value="SVE_0646100"/>
</dbReference>
<dbReference type="SUPFAM" id="SSF53098">
    <property type="entry name" value="Ribonuclease H-like"/>
    <property type="match status" value="1"/>
</dbReference>
<dbReference type="InterPro" id="IPR036397">
    <property type="entry name" value="RNaseH_sf"/>
</dbReference>
<dbReference type="AlphaFoldDB" id="A0A0K0FC97"/>
<dbReference type="Gene3D" id="3.30.420.10">
    <property type="entry name" value="Ribonuclease H-like superfamily/Ribonuclease H"/>
    <property type="match status" value="1"/>
</dbReference>
<dbReference type="InterPro" id="IPR050951">
    <property type="entry name" value="Retrovirus_Pol_polyprotein"/>
</dbReference>
<evidence type="ECO:0000313" key="3">
    <source>
        <dbReference type="Proteomes" id="UP000035680"/>
    </source>
</evidence>
<dbReference type="InterPro" id="IPR001584">
    <property type="entry name" value="Integrase_cat-core"/>
</dbReference>